<evidence type="ECO:0000256" key="1">
    <source>
        <dbReference type="SAM" id="MobiDB-lite"/>
    </source>
</evidence>
<sequence length="115" mass="13088">MAAPMCVPKVEAAGSLACPAHPRGRRQEPRDGEFWRARERELACPAHPRGRRQEPRDGEFWRAREREGQASDLRGGTRLATSPTGKTGHPCKQVTWMGRTTLQIERWKTFSFANF</sequence>
<feature type="region of interest" description="Disordered" evidence="1">
    <location>
        <begin position="45"/>
        <end position="92"/>
    </location>
</feature>
<keyword evidence="3" id="KW-1185">Reference proteome</keyword>
<dbReference type="AlphaFoldDB" id="A0A212CCP6"/>
<dbReference type="Proteomes" id="UP000242450">
    <property type="component" value="Chromosome 22"/>
</dbReference>
<evidence type="ECO:0000313" key="3">
    <source>
        <dbReference type="Proteomes" id="UP000242450"/>
    </source>
</evidence>
<evidence type="ECO:0000313" key="2">
    <source>
        <dbReference type="EMBL" id="OWK03760.1"/>
    </source>
</evidence>
<organism evidence="2 3">
    <name type="scientific">Cervus elaphus hippelaphus</name>
    <name type="common">European red deer</name>
    <dbReference type="NCBI Taxonomy" id="46360"/>
    <lineage>
        <taxon>Eukaryota</taxon>
        <taxon>Metazoa</taxon>
        <taxon>Chordata</taxon>
        <taxon>Craniata</taxon>
        <taxon>Vertebrata</taxon>
        <taxon>Euteleostomi</taxon>
        <taxon>Mammalia</taxon>
        <taxon>Eutheria</taxon>
        <taxon>Laurasiatheria</taxon>
        <taxon>Artiodactyla</taxon>
        <taxon>Ruminantia</taxon>
        <taxon>Pecora</taxon>
        <taxon>Cervidae</taxon>
        <taxon>Cervinae</taxon>
        <taxon>Cervus</taxon>
    </lineage>
</organism>
<comment type="caution">
    <text evidence="2">The sequence shown here is derived from an EMBL/GenBank/DDBJ whole genome shotgun (WGS) entry which is preliminary data.</text>
</comment>
<protein>
    <submittedName>
        <fullName evidence="2">Uncharacterized protein</fullName>
    </submittedName>
</protein>
<accession>A0A212CCP6</accession>
<name>A0A212CCP6_CEREH</name>
<gene>
    <name evidence="2" type="ORF">Celaphus_00014049</name>
</gene>
<feature type="compositionally biased region" description="Basic and acidic residues" evidence="1">
    <location>
        <begin position="51"/>
        <end position="69"/>
    </location>
</feature>
<reference evidence="2 3" key="1">
    <citation type="journal article" date="2018" name="Mol. Genet. Genomics">
        <title>The red deer Cervus elaphus genome CerEla1.0: sequencing, annotating, genes, and chromosomes.</title>
        <authorList>
            <person name="Bana N.A."/>
            <person name="Nyiri A."/>
            <person name="Nagy J."/>
            <person name="Frank K."/>
            <person name="Nagy T."/>
            <person name="Steger V."/>
            <person name="Schiller M."/>
            <person name="Lakatos P."/>
            <person name="Sugar L."/>
            <person name="Horn P."/>
            <person name="Barta E."/>
            <person name="Orosz L."/>
        </authorList>
    </citation>
    <scope>NUCLEOTIDE SEQUENCE [LARGE SCALE GENOMIC DNA]</scope>
    <source>
        <strain evidence="2">Hungarian</strain>
    </source>
</reference>
<dbReference type="EMBL" id="MKHE01000022">
    <property type="protein sequence ID" value="OWK03760.1"/>
    <property type="molecule type" value="Genomic_DNA"/>
</dbReference>
<proteinExistence type="predicted"/>